<keyword evidence="6" id="KW-1185">Reference proteome</keyword>
<dbReference type="EMBL" id="BMFD01000001">
    <property type="protein sequence ID" value="GGC25103.1"/>
    <property type="molecule type" value="Genomic_DNA"/>
</dbReference>
<dbReference type="SUPFAM" id="SSF55120">
    <property type="entry name" value="Pseudouridine synthase"/>
    <property type="match status" value="1"/>
</dbReference>
<evidence type="ECO:0000256" key="2">
    <source>
        <dbReference type="ARBA" id="ARBA00023235"/>
    </source>
</evidence>
<dbReference type="Pfam" id="PF00849">
    <property type="entry name" value="PseudoU_synth_2"/>
    <property type="match status" value="1"/>
</dbReference>
<dbReference type="InterPro" id="IPR006145">
    <property type="entry name" value="PsdUridine_synth_RsuA/RluA"/>
</dbReference>
<organism evidence="5 6">
    <name type="scientific">Belliella aquatica</name>
    <dbReference type="NCBI Taxonomy" id="1323734"/>
    <lineage>
        <taxon>Bacteria</taxon>
        <taxon>Pseudomonadati</taxon>
        <taxon>Bacteroidota</taxon>
        <taxon>Cytophagia</taxon>
        <taxon>Cytophagales</taxon>
        <taxon>Cyclobacteriaceae</taxon>
        <taxon>Belliella</taxon>
    </lineage>
</organism>
<gene>
    <name evidence="5" type="ORF">GCM10010993_00200</name>
</gene>
<accession>A0ABQ1LI14</accession>
<dbReference type="RefSeq" id="WP_188438361.1">
    <property type="nucleotide sequence ID" value="NZ_BMFD01000001.1"/>
</dbReference>
<name>A0ABQ1LI14_9BACT</name>
<dbReference type="InterPro" id="IPR020094">
    <property type="entry name" value="TruA/RsuA/RluB/E/F_N"/>
</dbReference>
<dbReference type="Gene3D" id="3.30.70.580">
    <property type="entry name" value="Pseudouridine synthase I, catalytic domain, N-terminal subdomain"/>
    <property type="match status" value="1"/>
</dbReference>
<evidence type="ECO:0000313" key="5">
    <source>
        <dbReference type="EMBL" id="GGC25103.1"/>
    </source>
</evidence>
<evidence type="ECO:0000256" key="1">
    <source>
        <dbReference type="ARBA" id="ARBA00008348"/>
    </source>
</evidence>
<dbReference type="PANTHER" id="PTHR47683:SF2">
    <property type="entry name" value="RNA-BINDING S4 DOMAIN-CONTAINING PROTEIN"/>
    <property type="match status" value="1"/>
</dbReference>
<dbReference type="InterPro" id="IPR020103">
    <property type="entry name" value="PsdUridine_synth_cat_dom_sf"/>
</dbReference>
<dbReference type="PANTHER" id="PTHR47683">
    <property type="entry name" value="PSEUDOURIDINE SYNTHASE FAMILY PROTEIN-RELATED"/>
    <property type="match status" value="1"/>
</dbReference>
<comment type="caution">
    <text evidence="5">The sequence shown here is derived from an EMBL/GenBank/DDBJ whole genome shotgun (WGS) entry which is preliminary data.</text>
</comment>
<evidence type="ECO:0000259" key="4">
    <source>
        <dbReference type="Pfam" id="PF00849"/>
    </source>
</evidence>
<feature type="domain" description="Pseudouridine synthase RsuA/RluA-like" evidence="4">
    <location>
        <begin position="6"/>
        <end position="154"/>
    </location>
</feature>
<reference evidence="6" key="1">
    <citation type="journal article" date="2019" name="Int. J. Syst. Evol. Microbiol.">
        <title>The Global Catalogue of Microorganisms (GCM) 10K type strain sequencing project: providing services to taxonomists for standard genome sequencing and annotation.</title>
        <authorList>
            <consortium name="The Broad Institute Genomics Platform"/>
            <consortium name="The Broad Institute Genome Sequencing Center for Infectious Disease"/>
            <person name="Wu L."/>
            <person name="Ma J."/>
        </authorList>
    </citation>
    <scope>NUCLEOTIDE SEQUENCE [LARGE SCALE GENOMIC DNA]</scope>
    <source>
        <strain evidence="6">CGMCC 1.12479</strain>
    </source>
</reference>
<comment type="similarity">
    <text evidence="1 3">Belongs to the pseudouridine synthase RsuA family.</text>
</comment>
<dbReference type="InterPro" id="IPR050343">
    <property type="entry name" value="RsuA_PseudoU_synthase"/>
</dbReference>
<sequence length="195" mass="22069">MPQNRYFIIYKPFGILSQFSGEANTLKEVGDFPSDVYPVGRLDKDSEGLLLITNDKALNHQLLNPSFAHQRTYLAQVEGIPTVEAIGQLEKGVDINVDGKMYHTKKAKAQLLAIEPTLPERNPPIRYRKSVPDSWIELNLIEGKNRQVRKMTAAVGFPTLRLVRYAMENLSIEGFEVGEVREMDRTTLLSLLKIV</sequence>
<evidence type="ECO:0000313" key="6">
    <source>
        <dbReference type="Proteomes" id="UP000635885"/>
    </source>
</evidence>
<protein>
    <recommendedName>
        <fullName evidence="3">Pseudouridine synthase</fullName>
        <ecNumber evidence="3">5.4.99.-</ecNumber>
    </recommendedName>
</protein>
<proteinExistence type="inferred from homology"/>
<dbReference type="InterPro" id="IPR000748">
    <property type="entry name" value="PsdUridine_synth_RsuA/RluB/E/F"/>
</dbReference>
<dbReference type="PROSITE" id="PS01149">
    <property type="entry name" value="PSI_RSU"/>
    <property type="match status" value="1"/>
</dbReference>
<evidence type="ECO:0000256" key="3">
    <source>
        <dbReference type="RuleBase" id="RU003887"/>
    </source>
</evidence>
<dbReference type="InterPro" id="IPR018496">
    <property type="entry name" value="PsdUridine_synth_RsuA/RluB_CS"/>
</dbReference>
<dbReference type="Proteomes" id="UP000635885">
    <property type="component" value="Unassembled WGS sequence"/>
</dbReference>
<dbReference type="Gene3D" id="3.30.70.1560">
    <property type="entry name" value="Alpha-L RNA-binding motif"/>
    <property type="match status" value="1"/>
</dbReference>
<keyword evidence="2 3" id="KW-0413">Isomerase</keyword>
<dbReference type="InterPro" id="IPR042092">
    <property type="entry name" value="PsdUridine_s_RsuA/RluB/E/F_cat"/>
</dbReference>
<dbReference type="NCBIfam" id="TIGR00093">
    <property type="entry name" value="pseudouridine synthase"/>
    <property type="match status" value="1"/>
</dbReference>
<dbReference type="EC" id="5.4.99.-" evidence="3"/>